<name>A0A517ZIP1_9PLAN</name>
<dbReference type="AlphaFoldDB" id="A0A517ZIP1"/>
<dbReference type="RefSeq" id="WP_145374402.1">
    <property type="nucleotide sequence ID" value="NZ_CAXBED010000060.1"/>
</dbReference>
<sequence length="163" mass="18668">MDYHLKPLSKKCAQTGEDLVPGTVCYSVLIEENDEMVRLDFSEAGRKLWQGEPIGAWQCIVPEPIVNKKPTIDADGLMAYFDQMTEDANPAQEKLRYVLALLLLQKRRVRLEGSHHDGKDEYIQVSGSQGEGMYEVRDFQLEEDEMHELQESLNAHLMQEWAA</sequence>
<dbReference type="Proteomes" id="UP000319383">
    <property type="component" value="Chromosome"/>
</dbReference>
<dbReference type="EMBL" id="CP036276">
    <property type="protein sequence ID" value="QDU42340.1"/>
    <property type="molecule type" value="Genomic_DNA"/>
</dbReference>
<accession>A0A517ZIP1</accession>
<gene>
    <name evidence="1" type="ORF">Mal52_07960</name>
</gene>
<protein>
    <submittedName>
        <fullName evidence="1">Uncharacterized protein</fullName>
    </submittedName>
</protein>
<reference evidence="1 2" key="1">
    <citation type="submission" date="2019-02" db="EMBL/GenBank/DDBJ databases">
        <title>Deep-cultivation of Planctomycetes and their phenomic and genomic characterization uncovers novel biology.</title>
        <authorList>
            <person name="Wiegand S."/>
            <person name="Jogler M."/>
            <person name="Boedeker C."/>
            <person name="Pinto D."/>
            <person name="Vollmers J."/>
            <person name="Rivas-Marin E."/>
            <person name="Kohn T."/>
            <person name="Peeters S.H."/>
            <person name="Heuer A."/>
            <person name="Rast P."/>
            <person name="Oberbeckmann S."/>
            <person name="Bunk B."/>
            <person name="Jeske O."/>
            <person name="Meyerdierks A."/>
            <person name="Storesund J.E."/>
            <person name="Kallscheuer N."/>
            <person name="Luecker S."/>
            <person name="Lage O.M."/>
            <person name="Pohl T."/>
            <person name="Merkel B.J."/>
            <person name="Hornburger P."/>
            <person name="Mueller R.-W."/>
            <person name="Bruemmer F."/>
            <person name="Labrenz M."/>
            <person name="Spormann A.M."/>
            <person name="Op den Camp H."/>
            <person name="Overmann J."/>
            <person name="Amann R."/>
            <person name="Jetten M.S.M."/>
            <person name="Mascher T."/>
            <person name="Medema M.H."/>
            <person name="Devos D.P."/>
            <person name="Kaster A.-K."/>
            <person name="Ovreas L."/>
            <person name="Rohde M."/>
            <person name="Galperin M.Y."/>
            <person name="Jogler C."/>
        </authorList>
    </citation>
    <scope>NUCLEOTIDE SEQUENCE [LARGE SCALE GENOMIC DNA]</scope>
    <source>
        <strain evidence="1 2">Mal52</strain>
    </source>
</reference>
<keyword evidence="2" id="KW-1185">Reference proteome</keyword>
<organism evidence="1 2">
    <name type="scientific">Symmachiella dynata</name>
    <dbReference type="NCBI Taxonomy" id="2527995"/>
    <lineage>
        <taxon>Bacteria</taxon>
        <taxon>Pseudomonadati</taxon>
        <taxon>Planctomycetota</taxon>
        <taxon>Planctomycetia</taxon>
        <taxon>Planctomycetales</taxon>
        <taxon>Planctomycetaceae</taxon>
        <taxon>Symmachiella</taxon>
    </lineage>
</organism>
<evidence type="ECO:0000313" key="1">
    <source>
        <dbReference type="EMBL" id="QDU42340.1"/>
    </source>
</evidence>
<dbReference type="OrthoDB" id="272345at2"/>
<evidence type="ECO:0000313" key="2">
    <source>
        <dbReference type="Proteomes" id="UP000319383"/>
    </source>
</evidence>
<dbReference type="KEGG" id="sdyn:Mal52_07960"/>
<proteinExistence type="predicted"/>